<dbReference type="GO" id="GO:0005576">
    <property type="term" value="C:extracellular region"/>
    <property type="evidence" value="ECO:0007669"/>
    <property type="project" value="InterPro"/>
</dbReference>
<gene>
    <name evidence="3" type="ORF">EEDITHA_LOCUS7965</name>
</gene>
<dbReference type="AlphaFoldDB" id="A0AAU9TWW5"/>
<dbReference type="Proteomes" id="UP001153954">
    <property type="component" value="Unassembled WGS sequence"/>
</dbReference>
<evidence type="ECO:0000259" key="2">
    <source>
        <dbReference type="PROSITE" id="PS50940"/>
    </source>
</evidence>
<proteinExistence type="predicted"/>
<organism evidence="3 4">
    <name type="scientific">Euphydryas editha</name>
    <name type="common">Edith's checkerspot</name>
    <dbReference type="NCBI Taxonomy" id="104508"/>
    <lineage>
        <taxon>Eukaryota</taxon>
        <taxon>Metazoa</taxon>
        <taxon>Ecdysozoa</taxon>
        <taxon>Arthropoda</taxon>
        <taxon>Hexapoda</taxon>
        <taxon>Insecta</taxon>
        <taxon>Pterygota</taxon>
        <taxon>Neoptera</taxon>
        <taxon>Endopterygota</taxon>
        <taxon>Lepidoptera</taxon>
        <taxon>Glossata</taxon>
        <taxon>Ditrysia</taxon>
        <taxon>Papilionoidea</taxon>
        <taxon>Nymphalidae</taxon>
        <taxon>Nymphalinae</taxon>
        <taxon>Euphydryas</taxon>
    </lineage>
</organism>
<dbReference type="Pfam" id="PF01607">
    <property type="entry name" value="CBM_14"/>
    <property type="match status" value="2"/>
</dbReference>
<dbReference type="InterPro" id="IPR036508">
    <property type="entry name" value="Chitin-bd_dom_sf"/>
</dbReference>
<feature type="signal peptide" evidence="1">
    <location>
        <begin position="1"/>
        <end position="21"/>
    </location>
</feature>
<evidence type="ECO:0000313" key="3">
    <source>
        <dbReference type="EMBL" id="CAH2092179.1"/>
    </source>
</evidence>
<feature type="chain" id="PRO_5043874510" description="Chitin-binding type-2 domain-containing protein" evidence="1">
    <location>
        <begin position="22"/>
        <end position="214"/>
    </location>
</feature>
<dbReference type="PROSITE" id="PS50940">
    <property type="entry name" value="CHIT_BIND_II"/>
    <property type="match status" value="2"/>
</dbReference>
<dbReference type="SUPFAM" id="SSF57625">
    <property type="entry name" value="Invertebrate chitin-binding proteins"/>
    <property type="match status" value="3"/>
</dbReference>
<name>A0AAU9TWW5_EUPED</name>
<dbReference type="GO" id="GO:0008061">
    <property type="term" value="F:chitin binding"/>
    <property type="evidence" value="ECO:0007669"/>
    <property type="project" value="InterPro"/>
</dbReference>
<dbReference type="SMART" id="SM00494">
    <property type="entry name" value="ChtBD2"/>
    <property type="match status" value="3"/>
</dbReference>
<keyword evidence="1" id="KW-0732">Signal</keyword>
<evidence type="ECO:0000313" key="4">
    <source>
        <dbReference type="Proteomes" id="UP001153954"/>
    </source>
</evidence>
<reference evidence="3" key="1">
    <citation type="submission" date="2022-03" db="EMBL/GenBank/DDBJ databases">
        <authorList>
            <person name="Tunstrom K."/>
        </authorList>
    </citation>
    <scope>NUCLEOTIDE SEQUENCE</scope>
</reference>
<dbReference type="InterPro" id="IPR002557">
    <property type="entry name" value="Chitin-bd_dom"/>
</dbReference>
<comment type="caution">
    <text evidence="3">The sequence shown here is derived from an EMBL/GenBank/DDBJ whole genome shotgun (WGS) entry which is preliminary data.</text>
</comment>
<dbReference type="EMBL" id="CAKOGL010000011">
    <property type="protein sequence ID" value="CAH2092179.1"/>
    <property type="molecule type" value="Genomic_DNA"/>
</dbReference>
<sequence>MEGKLYIATFLVICLVWQAQAQTQGVNCAQTGAGRFPDPTDTTCKNYTLCVSLNNATNQYISYNYVCPTTSLFNPLTRLCTTNYVCNTTTTNPVPPTTTVCTVEGFTANPNSADCTSFIQCVLQNGVLTPFPQTCPQGTFYDPATTLCEGNYVCPVTCAAAGRFPDTSTTGCRNYFLCAAAANGTLTRYQYTCPGTSVFNPNTGICTTTYTCTS</sequence>
<protein>
    <recommendedName>
        <fullName evidence="2">Chitin-binding type-2 domain-containing protein</fullName>
    </recommendedName>
</protein>
<dbReference type="Gene3D" id="2.170.140.10">
    <property type="entry name" value="Chitin binding domain"/>
    <property type="match status" value="2"/>
</dbReference>
<keyword evidence="4" id="KW-1185">Reference proteome</keyword>
<evidence type="ECO:0000256" key="1">
    <source>
        <dbReference type="SAM" id="SignalP"/>
    </source>
</evidence>
<accession>A0AAU9TWW5</accession>
<feature type="domain" description="Chitin-binding type-2" evidence="2">
    <location>
        <begin position="25"/>
        <end position="88"/>
    </location>
</feature>
<feature type="domain" description="Chitin-binding type-2" evidence="2">
    <location>
        <begin position="98"/>
        <end position="156"/>
    </location>
</feature>